<proteinExistence type="predicted"/>
<evidence type="ECO:0000313" key="1">
    <source>
        <dbReference type="EMBL" id="CAH2003174.1"/>
    </source>
</evidence>
<keyword evidence="2" id="KW-1185">Reference proteome</keyword>
<dbReference type="OrthoDB" id="6782517at2759"/>
<evidence type="ECO:0000313" key="2">
    <source>
        <dbReference type="Proteomes" id="UP001152888"/>
    </source>
</evidence>
<gene>
    <name evidence="1" type="ORF">ACAOBT_LOCUS27237</name>
</gene>
<sequence>MEAKEKEAVLTYFKINIRNSIVPGKVDCMKCIEAHPLLEQRDWKKIKYAVKNIIDKNKKLKKKHTV</sequence>
<dbReference type="Proteomes" id="UP001152888">
    <property type="component" value="Unassembled WGS sequence"/>
</dbReference>
<dbReference type="AlphaFoldDB" id="A0A9P0PXY6"/>
<dbReference type="EMBL" id="CAKOFQ010007531">
    <property type="protein sequence ID" value="CAH2003174.1"/>
    <property type="molecule type" value="Genomic_DNA"/>
</dbReference>
<comment type="caution">
    <text evidence="1">The sequence shown here is derived from an EMBL/GenBank/DDBJ whole genome shotgun (WGS) entry which is preliminary data.</text>
</comment>
<reference evidence="1" key="1">
    <citation type="submission" date="2022-03" db="EMBL/GenBank/DDBJ databases">
        <authorList>
            <person name="Sayadi A."/>
        </authorList>
    </citation>
    <scope>NUCLEOTIDE SEQUENCE</scope>
</reference>
<protein>
    <submittedName>
        <fullName evidence="1">Uncharacterized protein</fullName>
    </submittedName>
</protein>
<name>A0A9P0PXY6_ACAOB</name>
<organism evidence="1 2">
    <name type="scientific">Acanthoscelides obtectus</name>
    <name type="common">Bean weevil</name>
    <name type="synonym">Bruchus obtectus</name>
    <dbReference type="NCBI Taxonomy" id="200917"/>
    <lineage>
        <taxon>Eukaryota</taxon>
        <taxon>Metazoa</taxon>
        <taxon>Ecdysozoa</taxon>
        <taxon>Arthropoda</taxon>
        <taxon>Hexapoda</taxon>
        <taxon>Insecta</taxon>
        <taxon>Pterygota</taxon>
        <taxon>Neoptera</taxon>
        <taxon>Endopterygota</taxon>
        <taxon>Coleoptera</taxon>
        <taxon>Polyphaga</taxon>
        <taxon>Cucujiformia</taxon>
        <taxon>Chrysomeloidea</taxon>
        <taxon>Chrysomelidae</taxon>
        <taxon>Bruchinae</taxon>
        <taxon>Bruchini</taxon>
        <taxon>Acanthoscelides</taxon>
    </lineage>
</organism>
<accession>A0A9P0PXY6</accession>